<protein>
    <submittedName>
        <fullName evidence="3">Uncharacterized protein</fullName>
    </submittedName>
</protein>
<gene>
    <name evidence="3" type="ORF">ARMOST_03798</name>
</gene>
<keyword evidence="2" id="KW-0812">Transmembrane</keyword>
<organism evidence="3 4">
    <name type="scientific">Armillaria ostoyae</name>
    <name type="common">Armillaria root rot fungus</name>
    <dbReference type="NCBI Taxonomy" id="47428"/>
    <lineage>
        <taxon>Eukaryota</taxon>
        <taxon>Fungi</taxon>
        <taxon>Dikarya</taxon>
        <taxon>Basidiomycota</taxon>
        <taxon>Agaricomycotina</taxon>
        <taxon>Agaricomycetes</taxon>
        <taxon>Agaricomycetidae</taxon>
        <taxon>Agaricales</taxon>
        <taxon>Marasmiineae</taxon>
        <taxon>Physalacriaceae</taxon>
        <taxon>Armillaria</taxon>
    </lineage>
</organism>
<evidence type="ECO:0000313" key="4">
    <source>
        <dbReference type="Proteomes" id="UP000219338"/>
    </source>
</evidence>
<evidence type="ECO:0000313" key="3">
    <source>
        <dbReference type="EMBL" id="SJL00485.1"/>
    </source>
</evidence>
<feature type="transmembrane region" description="Helical" evidence="2">
    <location>
        <begin position="117"/>
        <end position="138"/>
    </location>
</feature>
<accession>A0A284QVH7</accession>
<keyword evidence="4" id="KW-1185">Reference proteome</keyword>
<name>A0A284QVH7_ARMOS</name>
<dbReference type="OrthoDB" id="3043913at2759"/>
<keyword evidence="2" id="KW-0472">Membrane</keyword>
<feature type="transmembrane region" description="Helical" evidence="2">
    <location>
        <begin position="251"/>
        <end position="271"/>
    </location>
</feature>
<sequence>MSTGYRIPDVLVCEPVVTPRPRGCQDAQLRRARYKLNPLFWIEPHSSAGTLRTVFAAIERIPPYCVDQCPKEYSSARALATVCGPASRMFKKDNGRVILRFLRSLIFRSQKAKNFHYINFIFLCIVLSSSKCLAIVLARDSSLLICLPATKLVKILLPPSIYQFATYRMPHATGHTIILVGSRYRNNDLPVPRTPVIVPRDMIATTFYDLDDEFELDEEEEVEVSDEENELDTGEEKGEDEDENVVEANHAALLAYYVIPILLAFLLWVSYF</sequence>
<dbReference type="Proteomes" id="UP000219338">
    <property type="component" value="Unassembled WGS sequence"/>
</dbReference>
<keyword evidence="2" id="KW-1133">Transmembrane helix</keyword>
<dbReference type="OMA" id="HATGHTI"/>
<reference evidence="4" key="1">
    <citation type="journal article" date="2017" name="Nat. Ecol. Evol.">
        <title>Genome expansion and lineage-specific genetic innovations in the forest pathogenic fungi Armillaria.</title>
        <authorList>
            <person name="Sipos G."/>
            <person name="Prasanna A.N."/>
            <person name="Walter M.C."/>
            <person name="O'Connor E."/>
            <person name="Balint B."/>
            <person name="Krizsan K."/>
            <person name="Kiss B."/>
            <person name="Hess J."/>
            <person name="Varga T."/>
            <person name="Slot J."/>
            <person name="Riley R."/>
            <person name="Boka B."/>
            <person name="Rigling D."/>
            <person name="Barry K."/>
            <person name="Lee J."/>
            <person name="Mihaltcheva S."/>
            <person name="LaButti K."/>
            <person name="Lipzen A."/>
            <person name="Waldron R."/>
            <person name="Moloney N.M."/>
            <person name="Sperisen C."/>
            <person name="Kredics L."/>
            <person name="Vagvoelgyi C."/>
            <person name="Patrignani A."/>
            <person name="Fitzpatrick D."/>
            <person name="Nagy I."/>
            <person name="Doyle S."/>
            <person name="Anderson J.B."/>
            <person name="Grigoriev I.V."/>
            <person name="Gueldener U."/>
            <person name="Muensterkoetter M."/>
            <person name="Nagy L.G."/>
        </authorList>
    </citation>
    <scope>NUCLEOTIDE SEQUENCE [LARGE SCALE GENOMIC DNA]</scope>
    <source>
        <strain evidence="4">C18/9</strain>
    </source>
</reference>
<proteinExistence type="predicted"/>
<dbReference type="EMBL" id="FUEG01000002">
    <property type="protein sequence ID" value="SJL00485.1"/>
    <property type="molecule type" value="Genomic_DNA"/>
</dbReference>
<evidence type="ECO:0000256" key="2">
    <source>
        <dbReference type="SAM" id="Phobius"/>
    </source>
</evidence>
<dbReference type="AlphaFoldDB" id="A0A284QVH7"/>
<evidence type="ECO:0000256" key="1">
    <source>
        <dbReference type="SAM" id="MobiDB-lite"/>
    </source>
</evidence>
<feature type="region of interest" description="Disordered" evidence="1">
    <location>
        <begin position="219"/>
        <end position="243"/>
    </location>
</feature>